<sequence>MYFAVVLPTLSALLVMASAQFPQYPPQFPEGPVQTYGPPQPFYPFRAGSFHPMRYHMPPRENPFDHVFNEKGDRLSCKMVCSPSNDLDDVESPPEKKESAENRIEKKE</sequence>
<feature type="region of interest" description="Disordered" evidence="1">
    <location>
        <begin position="81"/>
        <end position="108"/>
    </location>
</feature>
<dbReference type="EMBL" id="KB632003">
    <property type="protein sequence ID" value="ERL87886.1"/>
    <property type="molecule type" value="Genomic_DNA"/>
</dbReference>
<evidence type="ECO:0000313" key="4">
    <source>
        <dbReference type="Proteomes" id="UP000030742"/>
    </source>
</evidence>
<feature type="signal peptide" evidence="2">
    <location>
        <begin position="1"/>
        <end position="19"/>
    </location>
</feature>
<gene>
    <name evidence="3" type="ORF">D910_05274</name>
</gene>
<protein>
    <submittedName>
        <fullName evidence="3">Uncharacterized protein</fullName>
    </submittedName>
</protein>
<feature type="chain" id="PRO_5005713269" evidence="2">
    <location>
        <begin position="20"/>
        <end position="108"/>
    </location>
</feature>
<proteinExistence type="predicted"/>
<evidence type="ECO:0000256" key="1">
    <source>
        <dbReference type="SAM" id="MobiDB-lite"/>
    </source>
</evidence>
<name>U4UBC5_DENPD</name>
<evidence type="ECO:0000256" key="2">
    <source>
        <dbReference type="SAM" id="SignalP"/>
    </source>
</evidence>
<evidence type="ECO:0000313" key="3">
    <source>
        <dbReference type="EMBL" id="ERL87886.1"/>
    </source>
</evidence>
<accession>U4UBC5</accession>
<feature type="compositionally biased region" description="Basic and acidic residues" evidence="1">
    <location>
        <begin position="93"/>
        <end position="108"/>
    </location>
</feature>
<reference evidence="3 4" key="1">
    <citation type="journal article" date="2013" name="Genome Biol.">
        <title>Draft genome of the mountain pine beetle, Dendroctonus ponderosae Hopkins, a major forest pest.</title>
        <authorList>
            <person name="Keeling C.I."/>
            <person name="Yuen M.M."/>
            <person name="Liao N.Y."/>
            <person name="Docking T.R."/>
            <person name="Chan S.K."/>
            <person name="Taylor G.A."/>
            <person name="Palmquist D.L."/>
            <person name="Jackman S.D."/>
            <person name="Nguyen A."/>
            <person name="Li M."/>
            <person name="Henderson H."/>
            <person name="Janes J.K."/>
            <person name="Zhao Y."/>
            <person name="Pandoh P."/>
            <person name="Moore R."/>
            <person name="Sperling F.A."/>
            <person name="Huber D.P."/>
            <person name="Birol I."/>
            <person name="Jones S.J."/>
            <person name="Bohlmann J."/>
        </authorList>
    </citation>
    <scope>NUCLEOTIDE SEQUENCE</scope>
</reference>
<organism evidence="3 4">
    <name type="scientific">Dendroctonus ponderosae</name>
    <name type="common">Mountain pine beetle</name>
    <dbReference type="NCBI Taxonomy" id="77166"/>
    <lineage>
        <taxon>Eukaryota</taxon>
        <taxon>Metazoa</taxon>
        <taxon>Ecdysozoa</taxon>
        <taxon>Arthropoda</taxon>
        <taxon>Hexapoda</taxon>
        <taxon>Insecta</taxon>
        <taxon>Pterygota</taxon>
        <taxon>Neoptera</taxon>
        <taxon>Endopterygota</taxon>
        <taxon>Coleoptera</taxon>
        <taxon>Polyphaga</taxon>
        <taxon>Cucujiformia</taxon>
        <taxon>Curculionidae</taxon>
        <taxon>Scolytinae</taxon>
        <taxon>Dendroctonus</taxon>
    </lineage>
</organism>
<dbReference type="AlphaFoldDB" id="U4UBC5"/>
<dbReference type="Proteomes" id="UP000030742">
    <property type="component" value="Unassembled WGS sequence"/>
</dbReference>
<dbReference type="OrthoDB" id="6780549at2759"/>
<keyword evidence="2" id="KW-0732">Signal</keyword>